<sequence>VLATTGKSFRHRAHTVYVGVHLPGIKRRSHHRRHKHHHKNGISKDASPGNDEDNDRPRQIVLTRRGRVGSVSYDNEICKHL</sequence>
<keyword evidence="3" id="KW-1185">Reference proteome</keyword>
<feature type="non-terminal residue" evidence="2">
    <location>
        <position position="1"/>
    </location>
</feature>
<gene>
    <name evidence="2" type="ORF">L9F63_012160</name>
</gene>
<feature type="region of interest" description="Disordered" evidence="1">
    <location>
        <begin position="21"/>
        <end position="61"/>
    </location>
</feature>
<evidence type="ECO:0000313" key="2">
    <source>
        <dbReference type="EMBL" id="KAJ9596827.1"/>
    </source>
</evidence>
<evidence type="ECO:0000256" key="1">
    <source>
        <dbReference type="SAM" id="MobiDB-lite"/>
    </source>
</evidence>
<evidence type="ECO:0000313" key="3">
    <source>
        <dbReference type="Proteomes" id="UP001233999"/>
    </source>
</evidence>
<comment type="caution">
    <text evidence="2">The sequence shown here is derived from an EMBL/GenBank/DDBJ whole genome shotgun (WGS) entry which is preliminary data.</text>
</comment>
<reference evidence="2" key="2">
    <citation type="submission" date="2023-05" db="EMBL/GenBank/DDBJ databases">
        <authorList>
            <person name="Fouks B."/>
        </authorList>
    </citation>
    <scope>NUCLEOTIDE SEQUENCE</scope>
    <source>
        <strain evidence="2">Stay&amp;Tobe</strain>
        <tissue evidence="2">Testes</tissue>
    </source>
</reference>
<feature type="compositionally biased region" description="Basic residues" evidence="1">
    <location>
        <begin position="24"/>
        <end position="41"/>
    </location>
</feature>
<organism evidence="2 3">
    <name type="scientific">Diploptera punctata</name>
    <name type="common">Pacific beetle cockroach</name>
    <dbReference type="NCBI Taxonomy" id="6984"/>
    <lineage>
        <taxon>Eukaryota</taxon>
        <taxon>Metazoa</taxon>
        <taxon>Ecdysozoa</taxon>
        <taxon>Arthropoda</taxon>
        <taxon>Hexapoda</taxon>
        <taxon>Insecta</taxon>
        <taxon>Pterygota</taxon>
        <taxon>Neoptera</taxon>
        <taxon>Polyneoptera</taxon>
        <taxon>Dictyoptera</taxon>
        <taxon>Blattodea</taxon>
        <taxon>Blaberoidea</taxon>
        <taxon>Blaberidae</taxon>
        <taxon>Diplopterinae</taxon>
        <taxon>Diploptera</taxon>
    </lineage>
</organism>
<feature type="non-terminal residue" evidence="2">
    <location>
        <position position="81"/>
    </location>
</feature>
<name>A0AAD8AD64_DIPPU</name>
<proteinExistence type="predicted"/>
<reference evidence="2" key="1">
    <citation type="journal article" date="2023" name="IScience">
        <title>Live-bearing cockroach genome reveals convergent evolutionary mechanisms linked to viviparity in insects and beyond.</title>
        <authorList>
            <person name="Fouks B."/>
            <person name="Harrison M.C."/>
            <person name="Mikhailova A.A."/>
            <person name="Marchal E."/>
            <person name="English S."/>
            <person name="Carruthers M."/>
            <person name="Jennings E.C."/>
            <person name="Chiamaka E.L."/>
            <person name="Frigard R.A."/>
            <person name="Pippel M."/>
            <person name="Attardo G.M."/>
            <person name="Benoit J.B."/>
            <person name="Bornberg-Bauer E."/>
            <person name="Tobe S.S."/>
        </authorList>
    </citation>
    <scope>NUCLEOTIDE SEQUENCE</scope>
    <source>
        <strain evidence="2">Stay&amp;Tobe</strain>
    </source>
</reference>
<protein>
    <submittedName>
        <fullName evidence="2">Uncharacterized protein</fullName>
    </submittedName>
</protein>
<dbReference type="Proteomes" id="UP001233999">
    <property type="component" value="Unassembled WGS sequence"/>
</dbReference>
<dbReference type="EMBL" id="JASPKZ010001959">
    <property type="protein sequence ID" value="KAJ9596827.1"/>
    <property type="molecule type" value="Genomic_DNA"/>
</dbReference>
<accession>A0AAD8AD64</accession>
<dbReference type="AlphaFoldDB" id="A0AAD8AD64"/>